<evidence type="ECO:0000313" key="3">
    <source>
        <dbReference type="Proteomes" id="UP001501288"/>
    </source>
</evidence>
<evidence type="ECO:0000313" key="2">
    <source>
        <dbReference type="EMBL" id="GAA1551145.1"/>
    </source>
</evidence>
<accession>A0ABN2C6S5</accession>
<feature type="transmembrane region" description="Helical" evidence="1">
    <location>
        <begin position="73"/>
        <end position="92"/>
    </location>
</feature>
<proteinExistence type="predicted"/>
<dbReference type="RefSeq" id="WP_346026948.1">
    <property type="nucleotide sequence ID" value="NZ_BAAANV010000053.1"/>
</dbReference>
<reference evidence="2 3" key="1">
    <citation type="journal article" date="2019" name="Int. J. Syst. Evol. Microbiol.">
        <title>The Global Catalogue of Microorganisms (GCM) 10K type strain sequencing project: providing services to taxonomists for standard genome sequencing and annotation.</title>
        <authorList>
            <consortium name="The Broad Institute Genomics Platform"/>
            <consortium name="The Broad Institute Genome Sequencing Center for Infectious Disease"/>
            <person name="Wu L."/>
            <person name="Ma J."/>
        </authorList>
    </citation>
    <scope>NUCLEOTIDE SEQUENCE [LARGE SCALE GENOMIC DNA]</scope>
    <source>
        <strain evidence="2 3">JCM 14588</strain>
    </source>
</reference>
<sequence length="131" mass="13533">MDRDDTSIADFIGGAQLGIASGLVLMAAGMADAVHSAQAEEGAAHLHSGSLACLCPLVFHVPVAVVWVFGDPWVPWIVLVALFANVVADIVLQAMGTKRITAFVESGGFEERMGAAAKRTTEPSVGNGELG</sequence>
<name>A0ABN2C6S5_9MICO</name>
<keyword evidence="1" id="KW-0812">Transmembrane</keyword>
<keyword evidence="3" id="KW-1185">Reference proteome</keyword>
<dbReference type="Proteomes" id="UP001501288">
    <property type="component" value="Unassembled WGS sequence"/>
</dbReference>
<comment type="caution">
    <text evidence="2">The sequence shown here is derived from an EMBL/GenBank/DDBJ whole genome shotgun (WGS) entry which is preliminary data.</text>
</comment>
<evidence type="ECO:0000256" key="1">
    <source>
        <dbReference type="SAM" id="Phobius"/>
    </source>
</evidence>
<feature type="transmembrane region" description="Helical" evidence="1">
    <location>
        <begin position="46"/>
        <end position="67"/>
    </location>
</feature>
<feature type="transmembrane region" description="Helical" evidence="1">
    <location>
        <begin position="12"/>
        <end position="34"/>
    </location>
</feature>
<gene>
    <name evidence="2" type="ORF">GCM10009762_25400</name>
</gene>
<keyword evidence="1" id="KW-0472">Membrane</keyword>
<keyword evidence="1" id="KW-1133">Transmembrane helix</keyword>
<organism evidence="2 3">
    <name type="scientific">Dermacoccus barathri</name>
    <dbReference type="NCBI Taxonomy" id="322601"/>
    <lineage>
        <taxon>Bacteria</taxon>
        <taxon>Bacillati</taxon>
        <taxon>Actinomycetota</taxon>
        <taxon>Actinomycetes</taxon>
        <taxon>Micrococcales</taxon>
        <taxon>Dermacoccaceae</taxon>
        <taxon>Dermacoccus</taxon>
    </lineage>
</organism>
<dbReference type="EMBL" id="BAAANV010000053">
    <property type="protein sequence ID" value="GAA1551145.1"/>
    <property type="molecule type" value="Genomic_DNA"/>
</dbReference>
<protein>
    <submittedName>
        <fullName evidence="2">Uncharacterized protein</fullName>
    </submittedName>
</protein>